<feature type="region of interest" description="Disordered" evidence="1">
    <location>
        <begin position="58"/>
        <end position="112"/>
    </location>
</feature>
<reference evidence="2" key="1">
    <citation type="submission" date="2022-04" db="EMBL/GenBank/DDBJ databases">
        <title>A functionally conserved STORR gene fusion in Papaver species that diverged 16.8 million years ago.</title>
        <authorList>
            <person name="Catania T."/>
        </authorList>
    </citation>
    <scope>NUCLEOTIDE SEQUENCE</scope>
    <source>
        <strain evidence="2">S-188037</strain>
    </source>
</reference>
<evidence type="ECO:0000256" key="1">
    <source>
        <dbReference type="SAM" id="MobiDB-lite"/>
    </source>
</evidence>
<feature type="compositionally biased region" description="Low complexity" evidence="1">
    <location>
        <begin position="64"/>
        <end position="77"/>
    </location>
</feature>
<dbReference type="Proteomes" id="UP001202328">
    <property type="component" value="Unassembled WGS sequence"/>
</dbReference>
<evidence type="ECO:0000313" key="3">
    <source>
        <dbReference type="Proteomes" id="UP001202328"/>
    </source>
</evidence>
<comment type="caution">
    <text evidence="2">The sequence shown here is derived from an EMBL/GenBank/DDBJ whole genome shotgun (WGS) entry which is preliminary data.</text>
</comment>
<feature type="compositionally biased region" description="Acidic residues" evidence="1">
    <location>
        <begin position="94"/>
        <end position="112"/>
    </location>
</feature>
<dbReference type="AlphaFoldDB" id="A0AAD4SN34"/>
<proteinExistence type="predicted"/>
<dbReference type="PANTHER" id="PTHR37697:SF2">
    <property type="entry name" value="AP2-LIKE ETHYLENE-RESPONSIVE TRANSCRIPTION FACTOR SNZ"/>
    <property type="match status" value="1"/>
</dbReference>
<keyword evidence="3" id="KW-1185">Reference proteome</keyword>
<gene>
    <name evidence="2" type="ORF">MKW98_011762</name>
</gene>
<sequence>METSPVEIPPPPLTELIISLEKATSMAKQLPNTIEQTQIFQIYSSLQNTQNQLTSFLSNFNSSQPQQPHLLQQPPQLENSVSSAIGGGGGGGGDADDEAEPMQVGDDNEEEEDSEFFIDKVEERMKNCVIHCNKRRKRNLSSPSSIQGFDQRIYYNDTICNSNNNNSNGVVLVQGFEDEFDPQATRLRSLELIYQFHA</sequence>
<accession>A0AAD4SN34</accession>
<dbReference type="PANTHER" id="PTHR37697">
    <property type="entry name" value="AP2-LIKE ETHYLENE-RESPONSIVE TRANSCRIPTION FACTOR SNZ"/>
    <property type="match status" value="1"/>
</dbReference>
<protein>
    <submittedName>
        <fullName evidence="2">Uncharacterized protein</fullName>
    </submittedName>
</protein>
<name>A0AAD4SN34_9MAGN</name>
<organism evidence="2 3">
    <name type="scientific">Papaver atlanticum</name>
    <dbReference type="NCBI Taxonomy" id="357466"/>
    <lineage>
        <taxon>Eukaryota</taxon>
        <taxon>Viridiplantae</taxon>
        <taxon>Streptophyta</taxon>
        <taxon>Embryophyta</taxon>
        <taxon>Tracheophyta</taxon>
        <taxon>Spermatophyta</taxon>
        <taxon>Magnoliopsida</taxon>
        <taxon>Ranunculales</taxon>
        <taxon>Papaveraceae</taxon>
        <taxon>Papaveroideae</taxon>
        <taxon>Papaver</taxon>
    </lineage>
</organism>
<evidence type="ECO:0000313" key="2">
    <source>
        <dbReference type="EMBL" id="KAI3913701.1"/>
    </source>
</evidence>
<dbReference type="EMBL" id="JAJJMB010009441">
    <property type="protein sequence ID" value="KAI3913701.1"/>
    <property type="molecule type" value="Genomic_DNA"/>
</dbReference>